<dbReference type="AlphaFoldDB" id="A0A183VBB4"/>
<dbReference type="Pfam" id="PF13589">
    <property type="entry name" value="HATPase_c_3"/>
    <property type="match status" value="1"/>
</dbReference>
<sequence length="115" mass="12262">MSEERASIAAIPADVCRRICTGQVVSTLSAACKELIDNALDAGANTIEVRIRSFGSESMEVLDNGSGIHSSDFEALCKAHATSKLADLSDFSHLATFGFRGEALNALCAIRYECF</sequence>
<dbReference type="InterPro" id="IPR038973">
    <property type="entry name" value="MutL/Mlh/Pms-like"/>
</dbReference>
<evidence type="ECO:0000313" key="2">
    <source>
        <dbReference type="EMBL" id="VDM49354.1"/>
    </source>
</evidence>
<gene>
    <name evidence="2" type="ORF">TCNE_LOCUS18033</name>
</gene>
<dbReference type="WBParaSite" id="TCNE_0001803801-mRNA-1">
    <property type="protein sequence ID" value="TCNE_0001803801-mRNA-1"/>
    <property type="gene ID" value="TCNE_0001803801"/>
</dbReference>
<organism evidence="3 4">
    <name type="scientific">Toxocara canis</name>
    <name type="common">Canine roundworm</name>
    <dbReference type="NCBI Taxonomy" id="6265"/>
    <lineage>
        <taxon>Eukaryota</taxon>
        <taxon>Metazoa</taxon>
        <taxon>Ecdysozoa</taxon>
        <taxon>Nematoda</taxon>
        <taxon>Chromadorea</taxon>
        <taxon>Rhabditida</taxon>
        <taxon>Spirurina</taxon>
        <taxon>Ascaridomorpha</taxon>
        <taxon>Ascaridoidea</taxon>
        <taxon>Toxocaridae</taxon>
        <taxon>Toxocara</taxon>
    </lineage>
</organism>
<dbReference type="PROSITE" id="PS00058">
    <property type="entry name" value="DNA_MISMATCH_REPAIR_1"/>
    <property type="match status" value="1"/>
</dbReference>
<dbReference type="GO" id="GO:0140664">
    <property type="term" value="F:ATP-dependent DNA damage sensor activity"/>
    <property type="evidence" value="ECO:0007669"/>
    <property type="project" value="InterPro"/>
</dbReference>
<dbReference type="EMBL" id="UYWY01025051">
    <property type="protein sequence ID" value="VDM49354.1"/>
    <property type="molecule type" value="Genomic_DNA"/>
</dbReference>
<dbReference type="PROSITE" id="PS51257">
    <property type="entry name" value="PROKAR_LIPOPROTEIN"/>
    <property type="match status" value="1"/>
</dbReference>
<reference evidence="4" key="1">
    <citation type="submission" date="2016-06" db="UniProtKB">
        <authorList>
            <consortium name="WormBaseParasite"/>
        </authorList>
    </citation>
    <scope>IDENTIFICATION</scope>
</reference>
<evidence type="ECO:0000313" key="4">
    <source>
        <dbReference type="WBParaSite" id="TCNE_0001803801-mRNA-1"/>
    </source>
</evidence>
<dbReference type="SUPFAM" id="SSF55874">
    <property type="entry name" value="ATPase domain of HSP90 chaperone/DNA topoisomerase II/histidine kinase"/>
    <property type="match status" value="1"/>
</dbReference>
<dbReference type="Proteomes" id="UP000050794">
    <property type="component" value="Unassembled WGS sequence"/>
</dbReference>
<dbReference type="GO" id="GO:0032389">
    <property type="term" value="C:MutLalpha complex"/>
    <property type="evidence" value="ECO:0007669"/>
    <property type="project" value="TreeGrafter"/>
</dbReference>
<dbReference type="GO" id="GO:0006298">
    <property type="term" value="P:mismatch repair"/>
    <property type="evidence" value="ECO:0007669"/>
    <property type="project" value="InterPro"/>
</dbReference>
<comment type="similarity">
    <text evidence="1">Belongs to the DNA mismatch repair MutL/HexB family.</text>
</comment>
<evidence type="ECO:0000313" key="3">
    <source>
        <dbReference type="Proteomes" id="UP000050794"/>
    </source>
</evidence>
<dbReference type="PANTHER" id="PTHR10073:SF52">
    <property type="entry name" value="MISMATCH REPAIR ENDONUCLEASE PMS2"/>
    <property type="match status" value="1"/>
</dbReference>
<name>A0A183VBB4_TOXCA</name>
<dbReference type="InterPro" id="IPR014762">
    <property type="entry name" value="DNA_mismatch_repair_CS"/>
</dbReference>
<evidence type="ECO:0000256" key="1">
    <source>
        <dbReference type="ARBA" id="ARBA00006082"/>
    </source>
</evidence>
<dbReference type="InterPro" id="IPR036890">
    <property type="entry name" value="HATPase_C_sf"/>
</dbReference>
<proteinExistence type="inferred from homology"/>
<keyword evidence="3" id="KW-1185">Reference proteome</keyword>
<dbReference type="GO" id="GO:0016887">
    <property type="term" value="F:ATP hydrolysis activity"/>
    <property type="evidence" value="ECO:0007669"/>
    <property type="project" value="InterPro"/>
</dbReference>
<dbReference type="PANTHER" id="PTHR10073">
    <property type="entry name" value="DNA MISMATCH REPAIR PROTEIN MLH, PMS, MUTL"/>
    <property type="match status" value="1"/>
</dbReference>
<dbReference type="Gene3D" id="3.30.565.10">
    <property type="entry name" value="Histidine kinase-like ATPase, C-terminal domain"/>
    <property type="match status" value="1"/>
</dbReference>
<protein>
    <submittedName>
        <fullName evidence="4">DNA mismatch repair protein MutL</fullName>
    </submittedName>
</protein>
<accession>A0A183VBB4</accession>
<reference evidence="2 3" key="2">
    <citation type="submission" date="2018-11" db="EMBL/GenBank/DDBJ databases">
        <authorList>
            <consortium name="Pathogen Informatics"/>
        </authorList>
    </citation>
    <scope>NUCLEOTIDE SEQUENCE [LARGE SCALE GENOMIC DNA]</scope>
</reference>